<dbReference type="Gene3D" id="3.40.50.12230">
    <property type="match status" value="1"/>
</dbReference>
<dbReference type="HAMAP" id="MF_00182">
    <property type="entry name" value="Formyl_trans"/>
    <property type="match status" value="1"/>
</dbReference>
<dbReference type="InterPro" id="IPR002376">
    <property type="entry name" value="Formyl_transf_N"/>
</dbReference>
<dbReference type="InterPro" id="IPR005793">
    <property type="entry name" value="Formyl_trans_C"/>
</dbReference>
<dbReference type="InterPro" id="IPR011034">
    <property type="entry name" value="Formyl_transferase-like_C_sf"/>
</dbReference>
<evidence type="ECO:0000259" key="8">
    <source>
        <dbReference type="Pfam" id="PF02911"/>
    </source>
</evidence>
<dbReference type="GO" id="GO:0005829">
    <property type="term" value="C:cytosol"/>
    <property type="evidence" value="ECO:0007669"/>
    <property type="project" value="TreeGrafter"/>
</dbReference>
<dbReference type="RefSeq" id="WP_210682575.1">
    <property type="nucleotide sequence ID" value="NZ_JAGMWN010000006.1"/>
</dbReference>
<evidence type="ECO:0000313" key="10">
    <source>
        <dbReference type="Proteomes" id="UP000672602"/>
    </source>
</evidence>
<evidence type="ECO:0000256" key="3">
    <source>
        <dbReference type="ARBA" id="ARBA00022679"/>
    </source>
</evidence>
<dbReference type="InterPro" id="IPR005794">
    <property type="entry name" value="Fmt"/>
</dbReference>
<dbReference type="EC" id="2.1.2.9" evidence="2 5"/>
<dbReference type="EMBL" id="JAGMWN010000006">
    <property type="protein sequence ID" value="MBP5857986.1"/>
    <property type="molecule type" value="Genomic_DNA"/>
</dbReference>
<protein>
    <recommendedName>
        <fullName evidence="2 5">Methionyl-tRNA formyltransferase</fullName>
        <ecNumber evidence="2 5">2.1.2.9</ecNumber>
    </recommendedName>
</protein>
<evidence type="ECO:0000256" key="4">
    <source>
        <dbReference type="ARBA" id="ARBA00022917"/>
    </source>
</evidence>
<organism evidence="9 10">
    <name type="scientific">Marivibrio halodurans</name>
    <dbReference type="NCBI Taxonomy" id="2039722"/>
    <lineage>
        <taxon>Bacteria</taxon>
        <taxon>Pseudomonadati</taxon>
        <taxon>Pseudomonadota</taxon>
        <taxon>Alphaproteobacteria</taxon>
        <taxon>Rhodospirillales</taxon>
        <taxon>Rhodospirillaceae</taxon>
        <taxon>Marivibrio</taxon>
    </lineage>
</organism>
<dbReference type="InterPro" id="IPR036477">
    <property type="entry name" value="Formyl_transf_N_sf"/>
</dbReference>
<gene>
    <name evidence="5 9" type="primary">fmt</name>
    <name evidence="9" type="ORF">KAJ83_13290</name>
</gene>
<dbReference type="Proteomes" id="UP000672602">
    <property type="component" value="Unassembled WGS sequence"/>
</dbReference>
<dbReference type="InterPro" id="IPR044135">
    <property type="entry name" value="Met-tRNA-FMT_C"/>
</dbReference>
<feature type="domain" description="Formyl transferase N-terminal" evidence="7">
    <location>
        <begin position="5"/>
        <end position="182"/>
    </location>
</feature>
<feature type="region of interest" description="Disordered" evidence="6">
    <location>
        <begin position="32"/>
        <end position="53"/>
    </location>
</feature>
<dbReference type="NCBIfam" id="TIGR00460">
    <property type="entry name" value="fmt"/>
    <property type="match status" value="1"/>
</dbReference>
<dbReference type="CDD" id="cd08646">
    <property type="entry name" value="FMT_core_Met-tRNA-FMT_N"/>
    <property type="match status" value="1"/>
</dbReference>
<evidence type="ECO:0000256" key="2">
    <source>
        <dbReference type="ARBA" id="ARBA00012261"/>
    </source>
</evidence>
<name>A0A8J7V1N8_9PROT</name>
<evidence type="ECO:0000256" key="6">
    <source>
        <dbReference type="SAM" id="MobiDB-lite"/>
    </source>
</evidence>
<dbReference type="InterPro" id="IPR041711">
    <property type="entry name" value="Met-tRNA-FMT_N"/>
</dbReference>
<keyword evidence="3 5" id="KW-0808">Transferase</keyword>
<dbReference type="PANTHER" id="PTHR11138">
    <property type="entry name" value="METHIONYL-TRNA FORMYLTRANSFERASE"/>
    <property type="match status" value="1"/>
</dbReference>
<feature type="binding site" evidence="5">
    <location>
        <begin position="111"/>
        <end position="114"/>
    </location>
    <ligand>
        <name>(6S)-5,6,7,8-tetrahydrofolate</name>
        <dbReference type="ChEBI" id="CHEBI:57453"/>
    </ligand>
</feature>
<dbReference type="SUPFAM" id="SSF53328">
    <property type="entry name" value="Formyltransferase"/>
    <property type="match status" value="1"/>
</dbReference>
<evidence type="ECO:0000259" key="7">
    <source>
        <dbReference type="Pfam" id="PF00551"/>
    </source>
</evidence>
<comment type="function">
    <text evidence="5">Attaches a formyl group to the free amino group of methionyl-tRNA(fMet). The formyl group appears to play a dual role in the initiator identity of N-formylmethionyl-tRNA by promoting its recognition by IF2 and preventing the misappropriation of this tRNA by the elongation apparatus.</text>
</comment>
<dbReference type="SUPFAM" id="SSF50486">
    <property type="entry name" value="FMT C-terminal domain-like"/>
    <property type="match status" value="1"/>
</dbReference>
<comment type="catalytic activity">
    <reaction evidence="5">
        <text>L-methionyl-tRNA(fMet) + (6R)-10-formyltetrahydrofolate = N-formyl-L-methionyl-tRNA(fMet) + (6S)-5,6,7,8-tetrahydrofolate + H(+)</text>
        <dbReference type="Rhea" id="RHEA:24380"/>
        <dbReference type="Rhea" id="RHEA-COMP:9952"/>
        <dbReference type="Rhea" id="RHEA-COMP:9953"/>
        <dbReference type="ChEBI" id="CHEBI:15378"/>
        <dbReference type="ChEBI" id="CHEBI:57453"/>
        <dbReference type="ChEBI" id="CHEBI:78530"/>
        <dbReference type="ChEBI" id="CHEBI:78844"/>
        <dbReference type="ChEBI" id="CHEBI:195366"/>
        <dbReference type="EC" id="2.1.2.9"/>
    </reaction>
</comment>
<dbReference type="CDD" id="cd08704">
    <property type="entry name" value="Met_tRNA_FMT_C"/>
    <property type="match status" value="1"/>
</dbReference>
<dbReference type="Pfam" id="PF02911">
    <property type="entry name" value="Formyl_trans_C"/>
    <property type="match status" value="1"/>
</dbReference>
<comment type="caution">
    <text evidence="9">The sequence shown here is derived from an EMBL/GenBank/DDBJ whole genome shotgun (WGS) entry which is preliminary data.</text>
</comment>
<sequence>MTLDIAFMGTPDFSVPALDALVAAGHRIRRVYTQPPRPAGRGQQARPSPVHRAAERHRLDVAHPASLKDERELATFRALGLDAAVVVAYGLILPEAYLSVPRHGCLNIHASLLPRWRGAAPIQRAILAGDAETGISIMEMASGLDTGPVVLEEPVPIGPRTTAGDLHDQLSELGARLILEALDGLAWGGLHPVPQSREGITYAHKLEKAEGFVDWSHSARDIDRQLRALTPWPGCFFEYGGERLKLIDARPAEMPVAAGQGEHPAPGTILDADGTVACGNGALRLGRVQRPGRKPVPGDAFLRGMRLQPGDCLR</sequence>
<feature type="domain" description="Formyl transferase C-terminal" evidence="8">
    <location>
        <begin position="205"/>
        <end position="305"/>
    </location>
</feature>
<reference evidence="9" key="1">
    <citation type="submission" date="2021-04" db="EMBL/GenBank/DDBJ databases">
        <authorList>
            <person name="Zhang D.-C."/>
        </authorList>
    </citation>
    <scope>NUCLEOTIDE SEQUENCE</scope>
    <source>
        <strain evidence="9">CGMCC 1.15697</strain>
    </source>
</reference>
<accession>A0A8J7V1N8</accession>
<dbReference type="GO" id="GO:0004479">
    <property type="term" value="F:methionyl-tRNA formyltransferase activity"/>
    <property type="evidence" value="ECO:0007669"/>
    <property type="project" value="UniProtKB-UniRule"/>
</dbReference>
<evidence type="ECO:0000256" key="1">
    <source>
        <dbReference type="ARBA" id="ARBA00010699"/>
    </source>
</evidence>
<dbReference type="Pfam" id="PF00551">
    <property type="entry name" value="Formyl_trans_N"/>
    <property type="match status" value="1"/>
</dbReference>
<dbReference type="AlphaFoldDB" id="A0A8J7V1N8"/>
<keyword evidence="10" id="KW-1185">Reference proteome</keyword>
<evidence type="ECO:0000313" key="9">
    <source>
        <dbReference type="EMBL" id="MBP5857986.1"/>
    </source>
</evidence>
<comment type="similarity">
    <text evidence="1 5">Belongs to the Fmt family.</text>
</comment>
<evidence type="ECO:0000256" key="5">
    <source>
        <dbReference type="HAMAP-Rule" id="MF_00182"/>
    </source>
</evidence>
<proteinExistence type="inferred from homology"/>
<dbReference type="PANTHER" id="PTHR11138:SF5">
    <property type="entry name" value="METHIONYL-TRNA FORMYLTRANSFERASE, MITOCHONDRIAL"/>
    <property type="match status" value="1"/>
</dbReference>
<keyword evidence="4 5" id="KW-0648">Protein biosynthesis</keyword>